<feature type="signal peptide" evidence="6">
    <location>
        <begin position="1"/>
        <end position="20"/>
    </location>
</feature>
<gene>
    <name evidence="8" type="ORF">BU23DRAFT_204100</name>
</gene>
<dbReference type="InterPro" id="IPR012951">
    <property type="entry name" value="BBE"/>
</dbReference>
<evidence type="ECO:0000256" key="1">
    <source>
        <dbReference type="ARBA" id="ARBA00001974"/>
    </source>
</evidence>
<dbReference type="InterPro" id="IPR036318">
    <property type="entry name" value="FAD-bd_PCMH-like_sf"/>
</dbReference>
<evidence type="ECO:0000256" key="2">
    <source>
        <dbReference type="ARBA" id="ARBA00005466"/>
    </source>
</evidence>
<dbReference type="GO" id="GO:0016491">
    <property type="term" value="F:oxidoreductase activity"/>
    <property type="evidence" value="ECO:0007669"/>
    <property type="project" value="UniProtKB-KW"/>
</dbReference>
<evidence type="ECO:0000259" key="7">
    <source>
        <dbReference type="PROSITE" id="PS51387"/>
    </source>
</evidence>
<dbReference type="Gene3D" id="3.30.465.10">
    <property type="match status" value="1"/>
</dbReference>
<accession>A0A6A5V020</accession>
<keyword evidence="5" id="KW-0560">Oxidoreductase</keyword>
<evidence type="ECO:0000313" key="9">
    <source>
        <dbReference type="Proteomes" id="UP000800036"/>
    </source>
</evidence>
<dbReference type="OrthoDB" id="415825at2759"/>
<evidence type="ECO:0000256" key="4">
    <source>
        <dbReference type="ARBA" id="ARBA00022827"/>
    </source>
</evidence>
<dbReference type="Gene3D" id="3.30.43.10">
    <property type="entry name" value="Uridine Diphospho-n-acetylenolpyruvylglucosamine Reductase, domain 2"/>
    <property type="match status" value="1"/>
</dbReference>
<name>A0A6A5V020_9PLEO</name>
<dbReference type="InterPro" id="IPR006094">
    <property type="entry name" value="Oxid_FAD_bind_N"/>
</dbReference>
<keyword evidence="9" id="KW-1185">Reference proteome</keyword>
<evidence type="ECO:0000256" key="6">
    <source>
        <dbReference type="SAM" id="SignalP"/>
    </source>
</evidence>
<feature type="chain" id="PRO_5025677146" evidence="6">
    <location>
        <begin position="21"/>
        <end position="496"/>
    </location>
</feature>
<evidence type="ECO:0000256" key="3">
    <source>
        <dbReference type="ARBA" id="ARBA00022630"/>
    </source>
</evidence>
<sequence length="496" mass="53244">MVIMVAFALKVLCFAVAVSAAAVGNISKDLKPKLAQAAAIYTSGTQAFNDAKTRWAANINPTFDAIVKVTSEQDVQATVAYANARNVPFLVFNGGHGFSKTLNNFKGGIGINMRGMKNVTISNTYTTKGPIAHVQGGAKSGEVIGTAWAAGKTLVAGGCDCTGFTGVTLGGGHGWLQGQYGLAIDNVISYRLVLGNGTAITVSDDEHADLFWAMRGAGHNFGVVTQVDYQVYDRKTAADEGFSTKVYIFKEDKLEAVFSILNTWIRAKKRPVELTHFGVILNNPAVDSKPIIQLLVFWQGPSFPRKYSDPLDALAPFSVTSAYTDLAGASKLSGSDLSGINCAKGYGRQTFPVDLLEWSPANLRAVLNLFAELPGTGLELSGMLLEGYAQNGVKLVSPSSTAFPLREGNILAAPTFTYEAGNATLDTLATRYGEKVRAAMLEGTGLRLGAYVNYAIGDESNEAVYGYEAWRLQRLRGLKRKYDAQGRFRFFEGIKV</sequence>
<evidence type="ECO:0000256" key="5">
    <source>
        <dbReference type="ARBA" id="ARBA00023002"/>
    </source>
</evidence>
<feature type="domain" description="FAD-binding PCMH-type" evidence="7">
    <location>
        <begin position="59"/>
        <end position="234"/>
    </location>
</feature>
<dbReference type="InterPro" id="IPR016169">
    <property type="entry name" value="FAD-bd_PCMH_sub2"/>
</dbReference>
<organism evidence="8 9">
    <name type="scientific">Bimuria novae-zelandiae CBS 107.79</name>
    <dbReference type="NCBI Taxonomy" id="1447943"/>
    <lineage>
        <taxon>Eukaryota</taxon>
        <taxon>Fungi</taxon>
        <taxon>Dikarya</taxon>
        <taxon>Ascomycota</taxon>
        <taxon>Pezizomycotina</taxon>
        <taxon>Dothideomycetes</taxon>
        <taxon>Pleosporomycetidae</taxon>
        <taxon>Pleosporales</taxon>
        <taxon>Massarineae</taxon>
        <taxon>Didymosphaeriaceae</taxon>
        <taxon>Bimuria</taxon>
    </lineage>
</organism>
<dbReference type="InterPro" id="IPR050416">
    <property type="entry name" value="FAD-linked_Oxidoreductase"/>
</dbReference>
<dbReference type="PANTHER" id="PTHR42973:SF9">
    <property type="entry name" value="FAD-BINDING PCMH-TYPE DOMAIN-CONTAINING PROTEIN-RELATED"/>
    <property type="match status" value="1"/>
</dbReference>
<dbReference type="EMBL" id="ML976699">
    <property type="protein sequence ID" value="KAF1970611.1"/>
    <property type="molecule type" value="Genomic_DNA"/>
</dbReference>
<dbReference type="Pfam" id="PF08031">
    <property type="entry name" value="BBE"/>
    <property type="match status" value="1"/>
</dbReference>
<dbReference type="InterPro" id="IPR016166">
    <property type="entry name" value="FAD-bd_PCMH"/>
</dbReference>
<dbReference type="Gene3D" id="3.40.462.20">
    <property type="match status" value="1"/>
</dbReference>
<keyword evidence="6" id="KW-0732">Signal</keyword>
<dbReference type="SUPFAM" id="SSF56176">
    <property type="entry name" value="FAD-binding/transporter-associated domain-like"/>
    <property type="match status" value="1"/>
</dbReference>
<dbReference type="PANTHER" id="PTHR42973">
    <property type="entry name" value="BINDING OXIDOREDUCTASE, PUTATIVE (AFU_ORTHOLOGUE AFUA_1G17690)-RELATED"/>
    <property type="match status" value="1"/>
</dbReference>
<proteinExistence type="inferred from homology"/>
<dbReference type="GO" id="GO:0071949">
    <property type="term" value="F:FAD binding"/>
    <property type="evidence" value="ECO:0007669"/>
    <property type="project" value="InterPro"/>
</dbReference>
<dbReference type="Pfam" id="PF01565">
    <property type="entry name" value="FAD_binding_4"/>
    <property type="match status" value="1"/>
</dbReference>
<dbReference type="InterPro" id="IPR016167">
    <property type="entry name" value="FAD-bd_PCMH_sub1"/>
</dbReference>
<dbReference type="AlphaFoldDB" id="A0A6A5V020"/>
<evidence type="ECO:0000313" key="8">
    <source>
        <dbReference type="EMBL" id="KAF1970611.1"/>
    </source>
</evidence>
<dbReference type="Proteomes" id="UP000800036">
    <property type="component" value="Unassembled WGS sequence"/>
</dbReference>
<keyword evidence="4" id="KW-0274">FAD</keyword>
<dbReference type="PROSITE" id="PS51387">
    <property type="entry name" value="FAD_PCMH"/>
    <property type="match status" value="1"/>
</dbReference>
<comment type="similarity">
    <text evidence="2">Belongs to the oxygen-dependent FAD-linked oxidoreductase family.</text>
</comment>
<reference evidence="8" key="1">
    <citation type="journal article" date="2020" name="Stud. Mycol.">
        <title>101 Dothideomycetes genomes: a test case for predicting lifestyles and emergence of pathogens.</title>
        <authorList>
            <person name="Haridas S."/>
            <person name="Albert R."/>
            <person name="Binder M."/>
            <person name="Bloem J."/>
            <person name="Labutti K."/>
            <person name="Salamov A."/>
            <person name="Andreopoulos B."/>
            <person name="Baker S."/>
            <person name="Barry K."/>
            <person name="Bills G."/>
            <person name="Bluhm B."/>
            <person name="Cannon C."/>
            <person name="Castanera R."/>
            <person name="Culley D."/>
            <person name="Daum C."/>
            <person name="Ezra D."/>
            <person name="Gonzalez J."/>
            <person name="Henrissat B."/>
            <person name="Kuo A."/>
            <person name="Liang C."/>
            <person name="Lipzen A."/>
            <person name="Lutzoni F."/>
            <person name="Magnuson J."/>
            <person name="Mondo S."/>
            <person name="Nolan M."/>
            <person name="Ohm R."/>
            <person name="Pangilinan J."/>
            <person name="Park H.-J."/>
            <person name="Ramirez L."/>
            <person name="Alfaro M."/>
            <person name="Sun H."/>
            <person name="Tritt A."/>
            <person name="Yoshinaga Y."/>
            <person name="Zwiers L.-H."/>
            <person name="Turgeon B."/>
            <person name="Goodwin S."/>
            <person name="Spatafora J."/>
            <person name="Crous P."/>
            <person name="Grigoriev I."/>
        </authorList>
    </citation>
    <scope>NUCLEOTIDE SEQUENCE</scope>
    <source>
        <strain evidence="8">CBS 107.79</strain>
    </source>
</reference>
<comment type="cofactor">
    <cofactor evidence="1">
        <name>FAD</name>
        <dbReference type="ChEBI" id="CHEBI:57692"/>
    </cofactor>
</comment>
<protein>
    <submittedName>
        <fullName evidence="8">FAD-binding domain-containing protein</fullName>
    </submittedName>
</protein>
<keyword evidence="3" id="KW-0285">Flavoprotein</keyword>